<dbReference type="EMBL" id="CAXIEN010000046">
    <property type="protein sequence ID" value="CAL1270107.1"/>
    <property type="molecule type" value="Genomic_DNA"/>
</dbReference>
<gene>
    <name evidence="2" type="ORF">LARSCL_LOCUS5109</name>
</gene>
<evidence type="ECO:0000313" key="2">
    <source>
        <dbReference type="EMBL" id="CAL1270107.1"/>
    </source>
</evidence>
<organism evidence="2 3">
    <name type="scientific">Larinioides sclopetarius</name>
    <dbReference type="NCBI Taxonomy" id="280406"/>
    <lineage>
        <taxon>Eukaryota</taxon>
        <taxon>Metazoa</taxon>
        <taxon>Ecdysozoa</taxon>
        <taxon>Arthropoda</taxon>
        <taxon>Chelicerata</taxon>
        <taxon>Arachnida</taxon>
        <taxon>Araneae</taxon>
        <taxon>Araneomorphae</taxon>
        <taxon>Entelegynae</taxon>
        <taxon>Araneoidea</taxon>
        <taxon>Araneidae</taxon>
        <taxon>Larinioides</taxon>
    </lineage>
</organism>
<keyword evidence="3" id="KW-1185">Reference proteome</keyword>
<proteinExistence type="predicted"/>
<comment type="caution">
    <text evidence="2">The sequence shown here is derived from an EMBL/GenBank/DDBJ whole genome shotgun (WGS) entry which is preliminary data.</text>
</comment>
<keyword evidence="1" id="KW-0732">Signal</keyword>
<name>A0AAV1ZEC0_9ARAC</name>
<protein>
    <submittedName>
        <fullName evidence="2">Uncharacterized protein</fullName>
    </submittedName>
</protein>
<accession>A0AAV1ZEC0</accession>
<evidence type="ECO:0000256" key="1">
    <source>
        <dbReference type="SAM" id="SignalP"/>
    </source>
</evidence>
<feature type="signal peptide" evidence="1">
    <location>
        <begin position="1"/>
        <end position="16"/>
    </location>
</feature>
<feature type="chain" id="PRO_5043393526" evidence="1">
    <location>
        <begin position="17"/>
        <end position="234"/>
    </location>
</feature>
<sequence>MKSIVLILLMLTSCLAHYTEDCLSVCDDVNPLDEWENEGYAPNLYMLKTLCPKTLEFLDCRMQEMQDCLEESFGDLAVSTNLSIASFSRVILATDHLIRQICNENSSFHKDYVRNIDCYKAFSYVIRQFCNKDVSRIENLFLGTLKVLPKEDINCKVKLFSGPYEVACTSDLVGRACGPTARRLHTTASLMFKDIFLIDCPHINQNWREEYLDFLLGNKKGEFEEIYDVFFKRF</sequence>
<evidence type="ECO:0000313" key="3">
    <source>
        <dbReference type="Proteomes" id="UP001497382"/>
    </source>
</evidence>
<reference evidence="2 3" key="1">
    <citation type="submission" date="2024-04" db="EMBL/GenBank/DDBJ databases">
        <authorList>
            <person name="Rising A."/>
            <person name="Reimegard J."/>
            <person name="Sonavane S."/>
            <person name="Akerstrom W."/>
            <person name="Nylinder S."/>
            <person name="Hedman E."/>
            <person name="Kallberg Y."/>
        </authorList>
    </citation>
    <scope>NUCLEOTIDE SEQUENCE [LARGE SCALE GENOMIC DNA]</scope>
</reference>
<dbReference type="Proteomes" id="UP001497382">
    <property type="component" value="Unassembled WGS sequence"/>
</dbReference>
<dbReference type="AlphaFoldDB" id="A0AAV1ZEC0"/>